<dbReference type="KEGG" id="ccp:CHC_T00004676001"/>
<dbReference type="RefSeq" id="XP_005716167.1">
    <property type="nucleotide sequence ID" value="XM_005716110.1"/>
</dbReference>
<dbReference type="AlphaFoldDB" id="R7QEY8"/>
<keyword evidence="2" id="KW-0812">Transmembrane</keyword>
<keyword evidence="2" id="KW-0472">Membrane</keyword>
<dbReference type="EMBL" id="HG001774">
    <property type="protein sequence ID" value="CDF36348.1"/>
    <property type="molecule type" value="Genomic_DNA"/>
</dbReference>
<organism evidence="3 4">
    <name type="scientific">Chondrus crispus</name>
    <name type="common">Carrageen Irish moss</name>
    <name type="synonym">Polymorpha crispa</name>
    <dbReference type="NCBI Taxonomy" id="2769"/>
    <lineage>
        <taxon>Eukaryota</taxon>
        <taxon>Rhodophyta</taxon>
        <taxon>Florideophyceae</taxon>
        <taxon>Rhodymeniophycidae</taxon>
        <taxon>Gigartinales</taxon>
        <taxon>Gigartinaceae</taxon>
        <taxon>Chondrus</taxon>
    </lineage>
</organism>
<accession>R7QEY8</accession>
<dbReference type="Proteomes" id="UP000012073">
    <property type="component" value="Unassembled WGS sequence"/>
</dbReference>
<proteinExistence type="predicted"/>
<evidence type="ECO:0000313" key="3">
    <source>
        <dbReference type="EMBL" id="CDF36348.1"/>
    </source>
</evidence>
<feature type="compositionally biased region" description="Basic residues" evidence="1">
    <location>
        <begin position="178"/>
        <end position="196"/>
    </location>
</feature>
<dbReference type="PhylomeDB" id="R7QEY8"/>
<dbReference type="Gramene" id="CDF36348">
    <property type="protein sequence ID" value="CDF36348"/>
    <property type="gene ID" value="CHC_T00004676001"/>
</dbReference>
<gene>
    <name evidence="3" type="ORF">CHC_T00004676001</name>
</gene>
<feature type="transmembrane region" description="Helical" evidence="2">
    <location>
        <begin position="116"/>
        <end position="137"/>
    </location>
</feature>
<sequence length="694" mass="77417">MDQEDAQKSEDVLDLSQRLVAKFTFLASYLYASRVTMAAGGPIGERIRISSGRPDCYIIETCDEASATDTSDREGRMFSTTNIRSSRMRNQRRPSRIRNQALATAKRKSSVSLAHAIQGLSIFGLSLLFISTIFFPLPGGTEHEPYGVLHKSIVRKRIEALRGEQSRSAASINGTRERTRRKLQSPHRRNRVRGTSRTRDTAHLDHAGVKAPFEKVQLDGFKDAWRVGLSVIAIHSEWTNRFDIPWLLLPRITTRSFAESGYRVLYSPMKEKASGGIGHGLTVLNAELSTAITLGLSYTHRVGIYGSMSRAQPLAVEDLFGWGAREVPRKFIQDKVCEVTPLSHKTPPEHGSESCPVCRTIRKDSPVPIRNIVEVPSMISYGCTSCHRTRIAVGNFLAEHGKNHTLFQMSPSRCDRSPKSPDFSLSYRFFYWKYWDLHGNRTIGGLPVSAVREEGRKWTVPVTKRGPVNLIEDELNIVIHARRGDFFTHTNRKMVSAKVFAAVANRSMEIVQKVGGIFSEMPVAIILYSEGRERNGTVGELHEQSALSKEFVDTDGTIRDAIWLHSLFMPCEASLTGNSSHTDRAVGSSYPNGLRVETRISSDVVHAIHEMAAADIFIGSASDLSQYAVRVISRAGMQILPEYQGAMGQCCATRFDVESGRVLKSSLEEYWRLYSIANEESAIRSMKEASSVLD</sequence>
<dbReference type="GeneID" id="17323884"/>
<evidence type="ECO:0000313" key="4">
    <source>
        <dbReference type="Proteomes" id="UP000012073"/>
    </source>
</evidence>
<reference evidence="4" key="1">
    <citation type="journal article" date="2013" name="Proc. Natl. Acad. Sci. U.S.A.">
        <title>Genome structure and metabolic features in the red seaweed Chondrus crispus shed light on evolution of the Archaeplastida.</title>
        <authorList>
            <person name="Collen J."/>
            <person name="Porcel B."/>
            <person name="Carre W."/>
            <person name="Ball S.G."/>
            <person name="Chaparro C."/>
            <person name="Tonon T."/>
            <person name="Barbeyron T."/>
            <person name="Michel G."/>
            <person name="Noel B."/>
            <person name="Valentin K."/>
            <person name="Elias M."/>
            <person name="Artiguenave F."/>
            <person name="Arun A."/>
            <person name="Aury J.M."/>
            <person name="Barbosa-Neto J.F."/>
            <person name="Bothwell J.H."/>
            <person name="Bouget F.Y."/>
            <person name="Brillet L."/>
            <person name="Cabello-Hurtado F."/>
            <person name="Capella-Gutierrez S."/>
            <person name="Charrier B."/>
            <person name="Cladiere L."/>
            <person name="Cock J.M."/>
            <person name="Coelho S.M."/>
            <person name="Colleoni C."/>
            <person name="Czjzek M."/>
            <person name="Da Silva C."/>
            <person name="Delage L."/>
            <person name="Denoeud F."/>
            <person name="Deschamps P."/>
            <person name="Dittami S.M."/>
            <person name="Gabaldon T."/>
            <person name="Gachon C.M."/>
            <person name="Groisillier A."/>
            <person name="Herve C."/>
            <person name="Jabbari K."/>
            <person name="Katinka M."/>
            <person name="Kloareg B."/>
            <person name="Kowalczyk N."/>
            <person name="Labadie K."/>
            <person name="Leblanc C."/>
            <person name="Lopez P.J."/>
            <person name="McLachlan D.H."/>
            <person name="Meslet-Cladiere L."/>
            <person name="Moustafa A."/>
            <person name="Nehr Z."/>
            <person name="Nyvall Collen P."/>
            <person name="Panaud O."/>
            <person name="Partensky F."/>
            <person name="Poulain J."/>
            <person name="Rensing S.A."/>
            <person name="Rousvoal S."/>
            <person name="Samson G."/>
            <person name="Symeonidi A."/>
            <person name="Weissenbach J."/>
            <person name="Zambounis A."/>
            <person name="Wincker P."/>
            <person name="Boyen C."/>
        </authorList>
    </citation>
    <scope>NUCLEOTIDE SEQUENCE [LARGE SCALE GENOMIC DNA]</scope>
    <source>
        <strain evidence="4">cv. Stackhouse</strain>
    </source>
</reference>
<keyword evidence="2" id="KW-1133">Transmembrane helix</keyword>
<keyword evidence="4" id="KW-1185">Reference proteome</keyword>
<feature type="region of interest" description="Disordered" evidence="1">
    <location>
        <begin position="165"/>
        <end position="204"/>
    </location>
</feature>
<evidence type="ECO:0000256" key="2">
    <source>
        <dbReference type="SAM" id="Phobius"/>
    </source>
</evidence>
<protein>
    <submittedName>
        <fullName evidence="3">Uncharacterized protein</fullName>
    </submittedName>
</protein>
<evidence type="ECO:0000256" key="1">
    <source>
        <dbReference type="SAM" id="MobiDB-lite"/>
    </source>
</evidence>
<name>R7QEY8_CHOCR</name>